<evidence type="ECO:0000313" key="1">
    <source>
        <dbReference type="EMBL" id="KAE9041080.1"/>
    </source>
</evidence>
<dbReference type="AlphaFoldDB" id="A0A6A3NBU9"/>
<sequence length="822" mass="96009">MSWRIAERSVEAAFWSKNVDWRPSISSTDLYNTVLRQIFDALCRSHPPAFGVDSVKFSKLLYEAKIQPNLLAIGDAAFLFASNLTPGFTYEMDFDGFVRAVEWLAQQFYSEKSVKAKPSSSKIFPGVQHAMMKWQLSRRGENDARDRLLSPLRRFCYETLVHLPSLSSTWYDIMDSWRLARKQQCLQEYALKYCAATRLRASWVGFVTWRIFLQRRQRMREERLAATKLQSVARGRKWYLDYQRMRRIVTRTQLRIHARSELRRLRAERAAFIERMRLRMVRWMRYHLWLLREWKRVNAELAARRARIREKRLRRLGVAIFPLDNRRVRFTLYRATPKPSENAQCEAYELEIVDSTRSWGQVFYVSQQQIDQFIVEEIERSALQLELGQVVLDVTARKETPTVVPSLVAKLPRGRKQVNASVVRDSVAHPVLKPNIVLLALARRLAIVKRVDRSELSLHCYSDPIDTSLGQLVFKGALRSQLNQRESGPGRGKFLVQRHIVRVLEWAGTLKFIVYTPATSARRRYDLAASFILSVLQFSRFDSMKLRIPDGEDDINAADEEEKPAPRDLQHSIHLQIHRIVTGSLKIIALQCVLSYLLQYGVCTPTYSMLPHVIAERERRLKDRKSAELSAILARERQLIVKVQTRCRLRLARITRLQLALSSYSKEFDRDRGQFVYVMRRSGDRIVVGERKPFSLFDQDVPLPADEWLIVSDSAAADSDLRFVNPRRGVYSRYNDVLAATIIQRWFRGKMWDGINSWKLREIALALSYHSNVQKPSDMSDPRQLEIIKRYALQLHVLQHQYKAAYPLYEAALKVRLRYTTI</sequence>
<reference evidence="1 2" key="1">
    <citation type="submission" date="2018-09" db="EMBL/GenBank/DDBJ databases">
        <title>Genomic investigation of the strawberry pathogen Phytophthora fragariae indicates pathogenicity is determined by transcriptional variation in three key races.</title>
        <authorList>
            <person name="Adams T.M."/>
            <person name="Armitage A.D."/>
            <person name="Sobczyk M.K."/>
            <person name="Bates H.J."/>
            <person name="Dunwell J.M."/>
            <person name="Nellist C.F."/>
            <person name="Harrison R.J."/>
        </authorList>
    </citation>
    <scope>NUCLEOTIDE SEQUENCE [LARGE SCALE GENOMIC DNA]</scope>
    <source>
        <strain evidence="1 2">SCRP249</strain>
    </source>
</reference>
<organism evidence="1 2">
    <name type="scientific">Phytophthora rubi</name>
    <dbReference type="NCBI Taxonomy" id="129364"/>
    <lineage>
        <taxon>Eukaryota</taxon>
        <taxon>Sar</taxon>
        <taxon>Stramenopiles</taxon>
        <taxon>Oomycota</taxon>
        <taxon>Peronosporomycetes</taxon>
        <taxon>Peronosporales</taxon>
        <taxon>Peronosporaceae</taxon>
        <taxon>Phytophthora</taxon>
    </lineage>
</organism>
<name>A0A6A3NBU9_9STRA</name>
<gene>
    <name evidence="1" type="ORF">PR001_g6777</name>
</gene>
<comment type="caution">
    <text evidence="1">The sequence shown here is derived from an EMBL/GenBank/DDBJ whole genome shotgun (WGS) entry which is preliminary data.</text>
</comment>
<accession>A0A6A3NBU9</accession>
<dbReference type="EMBL" id="QXFV01000324">
    <property type="protein sequence ID" value="KAE9041080.1"/>
    <property type="molecule type" value="Genomic_DNA"/>
</dbReference>
<dbReference type="Proteomes" id="UP000429607">
    <property type="component" value="Unassembled WGS sequence"/>
</dbReference>
<dbReference type="PROSITE" id="PS50096">
    <property type="entry name" value="IQ"/>
    <property type="match status" value="1"/>
</dbReference>
<evidence type="ECO:0000313" key="2">
    <source>
        <dbReference type="Proteomes" id="UP000429607"/>
    </source>
</evidence>
<protein>
    <submittedName>
        <fullName evidence="1">Uncharacterized protein</fullName>
    </submittedName>
</protein>
<proteinExistence type="predicted"/>